<evidence type="ECO:0000313" key="2">
    <source>
        <dbReference type="EMBL" id="OAG30095.1"/>
    </source>
</evidence>
<keyword evidence="1" id="KW-0472">Membrane</keyword>
<dbReference type="EMBL" id="LTDL01000037">
    <property type="protein sequence ID" value="OAG30095.1"/>
    <property type="molecule type" value="Genomic_DNA"/>
</dbReference>
<keyword evidence="1" id="KW-0812">Transmembrane</keyword>
<comment type="caution">
    <text evidence="2">The sequence shown here is derived from an EMBL/GenBank/DDBJ whole genome shotgun (WGS) entry which is preliminary data.</text>
</comment>
<gene>
    <name evidence="2" type="ORF">NEDG_01678</name>
</gene>
<evidence type="ECO:0000313" key="3">
    <source>
        <dbReference type="Proteomes" id="UP000185944"/>
    </source>
</evidence>
<feature type="transmembrane region" description="Helical" evidence="1">
    <location>
        <begin position="167"/>
        <end position="188"/>
    </location>
</feature>
<keyword evidence="1" id="KW-1133">Transmembrane helix</keyword>
<dbReference type="AlphaFoldDB" id="A0A177EDR4"/>
<reference evidence="2 3" key="1">
    <citation type="submission" date="2016-02" db="EMBL/GenBank/DDBJ databases">
        <title>Discovery of a natural microsporidian pathogen with a broad tissue tropism in Caenorhabditis elegans.</title>
        <authorList>
            <person name="Luallen R.J."/>
            <person name="Reinke A.W."/>
            <person name="Tong L."/>
            <person name="Botts M.R."/>
            <person name="Felix M.-A."/>
            <person name="Troemel E.R."/>
        </authorList>
    </citation>
    <scope>NUCLEOTIDE SEQUENCE [LARGE SCALE GENOMIC DNA]</scope>
    <source>
        <strain evidence="2 3">JUm2807</strain>
    </source>
</reference>
<dbReference type="GeneID" id="93648028"/>
<feature type="transmembrane region" description="Helical" evidence="1">
    <location>
        <begin position="5"/>
        <end position="22"/>
    </location>
</feature>
<accession>A0A177EDR4</accession>
<dbReference type="VEuPathDB" id="MicrosporidiaDB:NEDG_01678"/>
<evidence type="ECO:0000256" key="1">
    <source>
        <dbReference type="SAM" id="Phobius"/>
    </source>
</evidence>
<feature type="transmembrane region" description="Helical" evidence="1">
    <location>
        <begin position="137"/>
        <end position="161"/>
    </location>
</feature>
<protein>
    <submittedName>
        <fullName evidence="2">Uncharacterized protein</fullName>
    </submittedName>
</protein>
<dbReference type="OrthoDB" id="2196486at2759"/>
<feature type="transmembrane region" description="Helical" evidence="1">
    <location>
        <begin position="195"/>
        <end position="214"/>
    </location>
</feature>
<organism evidence="2 3">
    <name type="scientific">Nematocida displodere</name>
    <dbReference type="NCBI Taxonomy" id="1805483"/>
    <lineage>
        <taxon>Eukaryota</taxon>
        <taxon>Fungi</taxon>
        <taxon>Fungi incertae sedis</taxon>
        <taxon>Microsporidia</taxon>
        <taxon>Nematocida</taxon>
    </lineage>
</organism>
<feature type="transmembrane region" description="Helical" evidence="1">
    <location>
        <begin position="34"/>
        <end position="53"/>
    </location>
</feature>
<feature type="transmembrane region" description="Helical" evidence="1">
    <location>
        <begin position="65"/>
        <end position="84"/>
    </location>
</feature>
<sequence>MIAVISTICYINILLITIIYHIDTRTKPQLEDMVAVVTILTQASLTTTVNLLLMQGFMNRNILQIILVSFFNGIANTVVAWRSAAEVRGVAGTLLLAVSSSFVLFLFCTTIVGLLCRKEFGWFYYKTYGANINRNSVYTIRTALDAMFKVVVQLFVCTWVSKILIELTLILYIPVTVIEAIGILIYIAEYRIESYLLRFINIILNALVLTFHILQLANPLFVVDTGPSIPDGTTFNNVYAVLDASNRVGIQTIYISLLTLDVFSFGYGYTGPNRDARTRRMLVNAE</sequence>
<dbReference type="Proteomes" id="UP000185944">
    <property type="component" value="Unassembled WGS sequence"/>
</dbReference>
<name>A0A177EDR4_9MICR</name>
<proteinExistence type="predicted"/>
<keyword evidence="3" id="KW-1185">Reference proteome</keyword>
<feature type="transmembrane region" description="Helical" evidence="1">
    <location>
        <begin position="248"/>
        <end position="270"/>
    </location>
</feature>
<dbReference type="RefSeq" id="XP_067544570.1">
    <property type="nucleotide sequence ID" value="XM_067689096.1"/>
</dbReference>
<feature type="transmembrane region" description="Helical" evidence="1">
    <location>
        <begin position="90"/>
        <end position="116"/>
    </location>
</feature>